<keyword evidence="2" id="KW-1185">Reference proteome</keyword>
<reference evidence="1 2" key="1">
    <citation type="submission" date="2024-02" db="EMBL/GenBank/DDBJ databases">
        <authorList>
            <person name="Vignale AGUSTIN F."/>
            <person name="Sosa J E."/>
            <person name="Modenutti C."/>
        </authorList>
    </citation>
    <scope>NUCLEOTIDE SEQUENCE [LARGE SCALE GENOMIC DNA]</scope>
</reference>
<protein>
    <submittedName>
        <fullName evidence="1">Uncharacterized protein</fullName>
    </submittedName>
</protein>
<organism evidence="1 2">
    <name type="scientific">Ilex paraguariensis</name>
    <name type="common">yerba mate</name>
    <dbReference type="NCBI Taxonomy" id="185542"/>
    <lineage>
        <taxon>Eukaryota</taxon>
        <taxon>Viridiplantae</taxon>
        <taxon>Streptophyta</taxon>
        <taxon>Embryophyta</taxon>
        <taxon>Tracheophyta</taxon>
        <taxon>Spermatophyta</taxon>
        <taxon>Magnoliopsida</taxon>
        <taxon>eudicotyledons</taxon>
        <taxon>Gunneridae</taxon>
        <taxon>Pentapetalae</taxon>
        <taxon>asterids</taxon>
        <taxon>campanulids</taxon>
        <taxon>Aquifoliales</taxon>
        <taxon>Aquifoliaceae</taxon>
        <taxon>Ilex</taxon>
    </lineage>
</organism>
<gene>
    <name evidence="1" type="ORF">ILEXP_LOCUS31164</name>
</gene>
<dbReference type="AlphaFoldDB" id="A0ABC8SYN2"/>
<evidence type="ECO:0000313" key="2">
    <source>
        <dbReference type="Proteomes" id="UP001642360"/>
    </source>
</evidence>
<name>A0ABC8SYN2_9AQUA</name>
<proteinExistence type="predicted"/>
<evidence type="ECO:0000313" key="1">
    <source>
        <dbReference type="EMBL" id="CAK9162301.1"/>
    </source>
</evidence>
<sequence>MLLSCLAKHCFKLAPSKELSVTSFSKSDARNLKELISLGRLVEHELRPTDFKSSFVPSEGENIAPNFQDDPIDSKSIFPKLQEVMEARET</sequence>
<accession>A0ABC8SYN2</accession>
<dbReference type="EMBL" id="CAUOFW020003835">
    <property type="protein sequence ID" value="CAK9162301.1"/>
    <property type="molecule type" value="Genomic_DNA"/>
</dbReference>
<comment type="caution">
    <text evidence="1">The sequence shown here is derived from an EMBL/GenBank/DDBJ whole genome shotgun (WGS) entry which is preliminary data.</text>
</comment>
<dbReference type="Proteomes" id="UP001642360">
    <property type="component" value="Unassembled WGS sequence"/>
</dbReference>